<name>A0A8H6CPY1_9LECA</name>
<reference evidence="3 4" key="1">
    <citation type="journal article" date="2020" name="Genomics">
        <title>Complete, high-quality genomes from long-read metagenomic sequencing of two wolf lichen thalli reveals enigmatic genome architecture.</title>
        <authorList>
            <person name="McKenzie S.K."/>
            <person name="Walston R.F."/>
            <person name="Allen J.L."/>
        </authorList>
    </citation>
    <scope>NUCLEOTIDE SEQUENCE [LARGE SCALE GENOMIC DNA]</scope>
    <source>
        <strain evidence="3">WasteWater1</strain>
    </source>
</reference>
<dbReference type="Proteomes" id="UP000593566">
    <property type="component" value="Unassembled WGS sequence"/>
</dbReference>
<feature type="compositionally biased region" description="Basic and acidic residues" evidence="2">
    <location>
        <begin position="782"/>
        <end position="796"/>
    </location>
</feature>
<feature type="compositionally biased region" description="Polar residues" evidence="2">
    <location>
        <begin position="482"/>
        <end position="492"/>
    </location>
</feature>
<feature type="compositionally biased region" description="Pro residues" evidence="2">
    <location>
        <begin position="59"/>
        <end position="72"/>
    </location>
</feature>
<feature type="compositionally biased region" description="Basic and acidic residues" evidence="2">
    <location>
        <begin position="281"/>
        <end position="292"/>
    </location>
</feature>
<feature type="compositionally biased region" description="Pro residues" evidence="2">
    <location>
        <begin position="321"/>
        <end position="331"/>
    </location>
</feature>
<feature type="compositionally biased region" description="Polar residues" evidence="2">
    <location>
        <begin position="73"/>
        <end position="87"/>
    </location>
</feature>
<protein>
    <submittedName>
        <fullName evidence="3">Uncharacterized protein</fullName>
    </submittedName>
</protein>
<keyword evidence="1" id="KW-0175">Coiled coil</keyword>
<feature type="region of interest" description="Disordered" evidence="2">
    <location>
        <begin position="362"/>
        <end position="510"/>
    </location>
</feature>
<evidence type="ECO:0000256" key="1">
    <source>
        <dbReference type="SAM" id="Coils"/>
    </source>
</evidence>
<feature type="region of interest" description="Disordered" evidence="2">
    <location>
        <begin position="757"/>
        <end position="797"/>
    </location>
</feature>
<feature type="compositionally biased region" description="Basic and acidic residues" evidence="2">
    <location>
        <begin position="432"/>
        <end position="448"/>
    </location>
</feature>
<organism evidence="3 4">
    <name type="scientific">Letharia lupina</name>
    <dbReference type="NCBI Taxonomy" id="560253"/>
    <lineage>
        <taxon>Eukaryota</taxon>
        <taxon>Fungi</taxon>
        <taxon>Dikarya</taxon>
        <taxon>Ascomycota</taxon>
        <taxon>Pezizomycotina</taxon>
        <taxon>Lecanoromycetes</taxon>
        <taxon>OSLEUM clade</taxon>
        <taxon>Lecanoromycetidae</taxon>
        <taxon>Lecanorales</taxon>
        <taxon>Lecanorineae</taxon>
        <taxon>Parmeliaceae</taxon>
        <taxon>Letharia</taxon>
    </lineage>
</organism>
<dbReference type="EMBL" id="JACCJB010000005">
    <property type="protein sequence ID" value="KAF6227334.1"/>
    <property type="molecule type" value="Genomic_DNA"/>
</dbReference>
<feature type="region of interest" description="Disordered" evidence="2">
    <location>
        <begin position="815"/>
        <end position="873"/>
    </location>
</feature>
<evidence type="ECO:0000313" key="4">
    <source>
        <dbReference type="Proteomes" id="UP000593566"/>
    </source>
</evidence>
<feature type="compositionally biased region" description="Basic and acidic residues" evidence="2">
    <location>
        <begin position="971"/>
        <end position="980"/>
    </location>
</feature>
<feature type="compositionally biased region" description="Polar residues" evidence="2">
    <location>
        <begin position="904"/>
        <end position="914"/>
    </location>
</feature>
<feature type="compositionally biased region" description="Polar residues" evidence="2">
    <location>
        <begin position="35"/>
        <end position="52"/>
    </location>
</feature>
<feature type="compositionally biased region" description="Polar residues" evidence="2">
    <location>
        <begin position="757"/>
        <end position="771"/>
    </location>
</feature>
<accession>A0A8H6CPY1</accession>
<feature type="compositionally biased region" description="Polar residues" evidence="2">
    <location>
        <begin position="402"/>
        <end position="431"/>
    </location>
</feature>
<comment type="caution">
    <text evidence="3">The sequence shown here is derived from an EMBL/GenBank/DDBJ whole genome shotgun (WGS) entry which is preliminary data.</text>
</comment>
<evidence type="ECO:0000313" key="3">
    <source>
        <dbReference type="EMBL" id="KAF6227334.1"/>
    </source>
</evidence>
<gene>
    <name evidence="3" type="ORF">HO133_008777</name>
</gene>
<feature type="compositionally biased region" description="Polar residues" evidence="2">
    <location>
        <begin position="169"/>
        <end position="189"/>
    </location>
</feature>
<feature type="compositionally biased region" description="Polar residues" evidence="2">
    <location>
        <begin position="815"/>
        <end position="827"/>
    </location>
</feature>
<dbReference type="GeneID" id="59337172"/>
<feature type="region of interest" description="Disordered" evidence="2">
    <location>
        <begin position="895"/>
        <end position="914"/>
    </location>
</feature>
<feature type="compositionally biased region" description="Polar residues" evidence="2">
    <location>
        <begin position="849"/>
        <end position="873"/>
    </location>
</feature>
<feature type="region of interest" description="Disordered" evidence="2">
    <location>
        <begin position="1159"/>
        <end position="1260"/>
    </location>
</feature>
<proteinExistence type="predicted"/>
<feature type="region of interest" description="Disordered" evidence="2">
    <location>
        <begin position="1"/>
        <end position="348"/>
    </location>
</feature>
<feature type="region of interest" description="Disordered" evidence="2">
    <location>
        <begin position="971"/>
        <end position="1016"/>
    </location>
</feature>
<keyword evidence="4" id="KW-1185">Reference proteome</keyword>
<dbReference type="RefSeq" id="XP_037155642.1">
    <property type="nucleotide sequence ID" value="XM_037299641.1"/>
</dbReference>
<evidence type="ECO:0000256" key="2">
    <source>
        <dbReference type="SAM" id="MobiDB-lite"/>
    </source>
</evidence>
<feature type="region of interest" description="Disordered" evidence="2">
    <location>
        <begin position="925"/>
        <end position="957"/>
    </location>
</feature>
<feature type="compositionally biased region" description="Pro residues" evidence="2">
    <location>
        <begin position="205"/>
        <end position="218"/>
    </location>
</feature>
<feature type="coiled-coil region" evidence="1">
    <location>
        <begin position="1711"/>
        <end position="1745"/>
    </location>
</feature>
<feature type="compositionally biased region" description="Polar residues" evidence="2">
    <location>
        <begin position="122"/>
        <end position="141"/>
    </location>
</feature>
<feature type="compositionally biased region" description="Polar residues" evidence="2">
    <location>
        <begin position="7"/>
        <end position="18"/>
    </location>
</feature>
<sequence length="1796" mass="197186">MPEYHRGQQQSPSPSSKTGPMLPPLSKYYYGPAQGWNSTESSPSHNGSSWNLNHHDIPPALPPRLSPGPPAHTSPQWMNHSPYSAESLQGWHSHGPPPSAPPASQLANVPFTSHGYPPVPVTSHSNVNPTWDSGPPDTSTWGVKYNQKAAHGSEPTAKPALPPRPHHQTPGQPMSPESKTPSSRLSATTIEVPVFLQPVAYDPVSAPPLPEPRQPPPQDVQISIRSPPEPERLPPPPPQKIPLGHEDMPQAPKNMPQRPWHDPQHSYDGGQQKDSPISQRPRFDPQDSHNAENRPYQWHSHEQRPTIPIPQFTNFDVESALPPPEPQPEPSLPQQNLPQSTTVAQSNDLNRFRVGEFLHKSSISPVCPSDADRWVPSSTPWESQAAYVPSPEPQHAVLSPPDGQSISTTDLSINTAGVSTPGSHQTSNTSYRENENRGDWGRPEHQGDDSFYWHSGRSSSDAEEDQGQSGSPTATPGDDSVGQRSSTITSMGLQREHQDLPIRSTSLSSATSATYGASALGFGGPSDWEYFGDYEAEEIDDEELYSRPRPRDCKSVVEGSTELPVDLPLDSIQPRNESDLLGSNLMRLESRSLHEKSSARPFMERWSQDNVVQELRISREGGYGTNTRPPSAQSLVTLHAASGHAAPSSGADGQQRPDLDDVIRAWSEAPYVGKVQEVAPATGILPDNDVEPSNIAEASLASTPRERMLGVDVILKGAPSLPKLPDSVDSLNPDERELHHNANVSATPSYAVLTATNHGQQSQPLSNQQEPAKNDMSANAEVKPRKEENLTSESEKIIQNVLPPVDVAVSSGLSLSIPTEPSINRLSSDIDPSVDTYTDPRTHGLPQASRETTPTDSNENSHSSSQRNDLNPDQQISQNMQLEKLESDHLDDCKRNSQEVKSELPQNSGGSTSHEAIIMVSSETIESLSRGSSPSKQLIASAETTQEDPYSFMPRNTLQENFDAGDSIEARQDHSQEHAKTPKTYAISDRSPSKDNLTSAPPQATPPPLTPDTSLIHNKTSSEMKTVQDPYSDLEPWGKASLNRFAAMLREESRAETNQDKLNIFNVFTSRESRLRVVLYGTDDELIIPQKSVQQKLETIQKVEKAGFVKQAVERADSIGLERSLKALPALPANRESVIGMPGNTLALLVIQHDLTNDGRGVDLKVQPSADDSKSKKESKKSSRPSGDGSYVMVDSPSDEVQYSPGGRPVGARLLETGRGTDVDSSQDAKSGFEKDNAALSNTPGSARRADSPSSDGPIAVGLEDFEATKKPAYTASKYSDGRSEVKNYLANRKSVCRPYATLTQGSLESASTFGRGDDTKLAGVASIITAPTSQYNSSLQVKVDGAATENKQKAPGAEGPPDLRRFVKADFDPLLLALPNSDAVVHESARILDLRNVMEAVPDEFSFIHQSVVAWDAKAKKQREENDRQRHARQVESEQKIDSLFDDHEIGYGDIAELEIEFKRSEAARRADEDRSEYQTFVSDVFNLVWTRLHYELDQLIPHYEQYSELMDHTLAGKDMFEGSEEGLALGPTMSSFLALHQKLEIRYQKAFEAVLERDRRLKKTEISPWYTLSNIAKVKQLEKQFEDAEKKAIIEYCQQRDARANHLMDVLDQNTLRGVGANQDYMEAIMKAVRRIASGRAFASVPGSNEPTAGLEEVEKAKAITALLASSSEQIVQTFHVADMLLNSADYEVSVAKAKVAKADMATLAKLKEERAKEDQKLMRDLEHRLALIREDSRRTNDEIVKLMLFLGVQNGRADGAPAQAENADPEHEARIHKALEEAKRRNAIKQSGE</sequence>